<dbReference type="InterPro" id="IPR036625">
    <property type="entry name" value="E3-bd_dom_sf"/>
</dbReference>
<reference evidence="4 5" key="1">
    <citation type="submission" date="2018-06" db="EMBL/GenBank/DDBJ databases">
        <authorList>
            <consortium name="Pathogen Informatics"/>
            <person name="Doyle S."/>
        </authorList>
    </citation>
    <scope>NUCLEOTIDE SEQUENCE [LARGE SCALE GENOMIC DNA]</scope>
    <source>
        <strain evidence="4 5">NCTC13229</strain>
    </source>
</reference>
<accession>A0AB38F5Y6</accession>
<evidence type="ECO:0000313" key="5">
    <source>
        <dbReference type="Proteomes" id="UP000251211"/>
    </source>
</evidence>
<protein>
    <submittedName>
        <fullName evidence="4">LSR2-like protein</fullName>
    </submittedName>
</protein>
<dbReference type="Proteomes" id="UP000251211">
    <property type="component" value="Unassembled WGS sequence"/>
</dbReference>
<dbReference type="Gene3D" id="4.10.320.10">
    <property type="entry name" value="E3-binding domain"/>
    <property type="match status" value="1"/>
</dbReference>
<sequence length="205" mass="22311">MPTQWVKTMKTIWLVSAAAGAGYLLRGWTAKLTDSPEIVKLGETIRADLMNSAKAAAVTAASSRIESLNSRLLASGEKPAGNEDAVAGIPRGSGEIRDSHVDEPPESEEERAADSKSAAGEQVGEGGRLSEVEEEKQVERRGETDDSTAPYPPEQEEAPRRRPRKHARSASTAREIRQWAVQEGYEISSRGRIPTNIEHAFRVAH</sequence>
<dbReference type="InterPro" id="IPR055370">
    <property type="entry name" value="Lsr2_DNA-bd"/>
</dbReference>
<comment type="caution">
    <text evidence="4">The sequence shown here is derived from an EMBL/GenBank/DDBJ whole genome shotgun (WGS) entry which is preliminary data.</text>
</comment>
<dbReference type="GO" id="GO:0003677">
    <property type="term" value="F:DNA binding"/>
    <property type="evidence" value="ECO:0007669"/>
    <property type="project" value="UniProtKB-KW"/>
</dbReference>
<dbReference type="AlphaFoldDB" id="A0AB38F5Y6"/>
<proteinExistence type="predicted"/>
<dbReference type="RefSeq" id="WP_245973240.1">
    <property type="nucleotide sequence ID" value="NZ_JBHXBJ010000226.1"/>
</dbReference>
<evidence type="ECO:0000259" key="3">
    <source>
        <dbReference type="Pfam" id="PF23359"/>
    </source>
</evidence>
<name>A0AB38F5Y6_RHOWR</name>
<dbReference type="EMBL" id="UAUI01000001">
    <property type="protein sequence ID" value="SPZ34753.1"/>
    <property type="molecule type" value="Genomic_DNA"/>
</dbReference>
<dbReference type="GO" id="GO:0016746">
    <property type="term" value="F:acyltransferase activity"/>
    <property type="evidence" value="ECO:0007669"/>
    <property type="project" value="InterPro"/>
</dbReference>
<evidence type="ECO:0000256" key="1">
    <source>
        <dbReference type="ARBA" id="ARBA00023125"/>
    </source>
</evidence>
<feature type="compositionally biased region" description="Basic and acidic residues" evidence="2">
    <location>
        <begin position="94"/>
        <end position="103"/>
    </location>
</feature>
<keyword evidence="1" id="KW-0238">DNA-binding</keyword>
<organism evidence="4 5">
    <name type="scientific">Rhodococcus wratislaviensis</name>
    <name type="common">Tsukamurella wratislaviensis</name>
    <dbReference type="NCBI Taxonomy" id="44752"/>
    <lineage>
        <taxon>Bacteria</taxon>
        <taxon>Bacillati</taxon>
        <taxon>Actinomycetota</taxon>
        <taxon>Actinomycetes</taxon>
        <taxon>Mycobacteriales</taxon>
        <taxon>Nocardiaceae</taxon>
        <taxon>Rhodococcus</taxon>
    </lineage>
</organism>
<evidence type="ECO:0000256" key="2">
    <source>
        <dbReference type="SAM" id="MobiDB-lite"/>
    </source>
</evidence>
<feature type="domain" description="Lsr2 DNA-binding" evidence="3">
    <location>
        <begin position="171"/>
        <end position="203"/>
    </location>
</feature>
<dbReference type="Pfam" id="PF23359">
    <property type="entry name" value="Lsr2_DNA-bd"/>
    <property type="match status" value="1"/>
</dbReference>
<evidence type="ECO:0000313" key="4">
    <source>
        <dbReference type="EMBL" id="SPZ34753.1"/>
    </source>
</evidence>
<feature type="compositionally biased region" description="Basic and acidic residues" evidence="2">
    <location>
        <begin position="128"/>
        <end position="144"/>
    </location>
</feature>
<gene>
    <name evidence="4" type="ORF">NCTC13229_00417</name>
</gene>
<feature type="region of interest" description="Disordered" evidence="2">
    <location>
        <begin position="75"/>
        <end position="175"/>
    </location>
</feature>